<evidence type="ECO:0000256" key="2">
    <source>
        <dbReference type="ARBA" id="ARBA00012682"/>
    </source>
</evidence>
<dbReference type="GO" id="GO:0004784">
    <property type="term" value="F:superoxide dismutase activity"/>
    <property type="evidence" value="ECO:0007669"/>
    <property type="project" value="UniProtKB-EC"/>
</dbReference>
<feature type="binding site" evidence="5">
    <location>
        <position position="129"/>
    </location>
    <ligand>
        <name>Mn(2+)</name>
        <dbReference type="ChEBI" id="CHEBI:29035"/>
    </ligand>
</feature>
<organism evidence="9 10">
    <name type="scientific">Paenimyroides marinum</name>
    <dbReference type="NCBI Taxonomy" id="1159016"/>
    <lineage>
        <taxon>Bacteria</taxon>
        <taxon>Pseudomonadati</taxon>
        <taxon>Bacteroidota</taxon>
        <taxon>Flavobacteriia</taxon>
        <taxon>Flavobacteriales</taxon>
        <taxon>Flavobacteriaceae</taxon>
        <taxon>Paenimyroides</taxon>
    </lineage>
</organism>
<comment type="function">
    <text evidence="6">Destroys radicals which are normally produced within the cells and which are toxic to biological systems.</text>
</comment>
<dbReference type="Gene3D" id="3.55.40.20">
    <property type="entry name" value="Iron/manganese superoxide dismutase, C-terminal domain"/>
    <property type="match status" value="1"/>
</dbReference>
<feature type="binding site" evidence="5">
    <location>
        <position position="79"/>
    </location>
    <ligand>
        <name>Mn(2+)</name>
        <dbReference type="ChEBI" id="CHEBI:29035"/>
    </ligand>
</feature>
<dbReference type="PANTHER" id="PTHR43595:SF2">
    <property type="entry name" value="SMALL RIBOSOMAL SUBUNIT PROTEIN MS42"/>
    <property type="match status" value="1"/>
</dbReference>
<dbReference type="InterPro" id="IPR036314">
    <property type="entry name" value="SOD_C_sf"/>
</dbReference>
<evidence type="ECO:0000259" key="7">
    <source>
        <dbReference type="Pfam" id="PF00081"/>
    </source>
</evidence>
<dbReference type="PIRSF" id="PIRSF000349">
    <property type="entry name" value="SODismutase"/>
    <property type="match status" value="1"/>
</dbReference>
<accession>A0A1H6KQN0</accession>
<evidence type="ECO:0000256" key="3">
    <source>
        <dbReference type="ARBA" id="ARBA00022723"/>
    </source>
</evidence>
<proteinExistence type="inferred from homology"/>
<dbReference type="RefSeq" id="WP_091097524.1">
    <property type="nucleotide sequence ID" value="NZ_FNXE01000014.1"/>
</dbReference>
<reference evidence="9 10" key="1">
    <citation type="submission" date="2016-10" db="EMBL/GenBank/DDBJ databases">
        <authorList>
            <person name="de Groot N.N."/>
        </authorList>
    </citation>
    <scope>NUCLEOTIDE SEQUENCE [LARGE SCALE GENOMIC DNA]</scope>
    <source>
        <strain evidence="9 10">CGMCC 1.10825</strain>
    </source>
</reference>
<dbReference type="InterPro" id="IPR036324">
    <property type="entry name" value="Mn/Fe_SOD_N_sf"/>
</dbReference>
<dbReference type="Proteomes" id="UP000199634">
    <property type="component" value="Unassembled WGS sequence"/>
</dbReference>
<dbReference type="FunFam" id="3.55.40.20:FF:000001">
    <property type="entry name" value="Superoxide dismutase"/>
    <property type="match status" value="1"/>
</dbReference>
<feature type="binding site" evidence="5">
    <location>
        <position position="220"/>
    </location>
    <ligand>
        <name>Mn(2+)</name>
        <dbReference type="ChEBI" id="CHEBI:29035"/>
    </ligand>
</feature>
<evidence type="ECO:0000259" key="8">
    <source>
        <dbReference type="Pfam" id="PF02777"/>
    </source>
</evidence>
<dbReference type="SUPFAM" id="SSF54719">
    <property type="entry name" value="Fe,Mn superoxide dismutase (SOD), C-terminal domain"/>
    <property type="match status" value="1"/>
</dbReference>
<evidence type="ECO:0000256" key="5">
    <source>
        <dbReference type="PIRSR" id="PIRSR000349-1"/>
    </source>
</evidence>
<evidence type="ECO:0000256" key="4">
    <source>
        <dbReference type="ARBA" id="ARBA00023002"/>
    </source>
</evidence>
<dbReference type="GO" id="GO:0005737">
    <property type="term" value="C:cytoplasm"/>
    <property type="evidence" value="ECO:0007669"/>
    <property type="project" value="TreeGrafter"/>
</dbReference>
<comment type="similarity">
    <text evidence="1 6">Belongs to the iron/manganese superoxide dismutase family.</text>
</comment>
<sequence>MKRNVLLLTAIASFIIISCKDKEEMTEVQIPDATETASVPVDGDPKSVVANQGAFQMKGLNYGYNDLEPYMDAQTVETHYSKHHLGYCNKLNDAVKGTPLETMSIEEILKGLDLKNSTLRNNAGGYYNHNIFWEIIGPKAGGRATGKVAELINRDFGSFDEFKTQFTEKAKGLFGSGWVWLVYQNDGTLKITTSVNQDNPLMPNAEVKGYPLMNIDVWEHAYYLKYKNDRPKYIENFWQLVDWNKVEYRLSLIK</sequence>
<dbReference type="Gene3D" id="1.10.287.990">
    <property type="entry name" value="Fe,Mn superoxide dismutase (SOD) domain"/>
    <property type="match status" value="1"/>
</dbReference>
<dbReference type="STRING" id="1159016.SAMN02927937_01244"/>
<evidence type="ECO:0000313" key="10">
    <source>
        <dbReference type="Proteomes" id="UP000199634"/>
    </source>
</evidence>
<keyword evidence="3 5" id="KW-0479">Metal-binding</keyword>
<dbReference type="InterPro" id="IPR019833">
    <property type="entry name" value="Mn/Fe_SOD_BS"/>
</dbReference>
<feature type="domain" description="Manganese/iron superoxide dismutase C-terminal" evidence="8">
    <location>
        <begin position="145"/>
        <end position="248"/>
    </location>
</feature>
<evidence type="ECO:0000313" key="9">
    <source>
        <dbReference type="EMBL" id="SEH75825.1"/>
    </source>
</evidence>
<dbReference type="InterPro" id="IPR019831">
    <property type="entry name" value="Mn/Fe_SOD_N"/>
</dbReference>
<dbReference type="EMBL" id="FNXE01000014">
    <property type="protein sequence ID" value="SEH75825.1"/>
    <property type="molecule type" value="Genomic_DNA"/>
</dbReference>
<keyword evidence="10" id="KW-1185">Reference proteome</keyword>
<keyword evidence="4 6" id="KW-0560">Oxidoreductase</keyword>
<dbReference type="PANTHER" id="PTHR43595">
    <property type="entry name" value="37S RIBOSOMAL PROTEIN S26, MITOCHONDRIAL"/>
    <property type="match status" value="1"/>
</dbReference>
<evidence type="ECO:0000256" key="1">
    <source>
        <dbReference type="ARBA" id="ARBA00008714"/>
    </source>
</evidence>
<dbReference type="Pfam" id="PF00081">
    <property type="entry name" value="Sod_Fe_N"/>
    <property type="match status" value="1"/>
</dbReference>
<dbReference type="PROSITE" id="PS51257">
    <property type="entry name" value="PROKAR_LIPOPROTEIN"/>
    <property type="match status" value="1"/>
</dbReference>
<dbReference type="Pfam" id="PF02777">
    <property type="entry name" value="Sod_Fe_C"/>
    <property type="match status" value="1"/>
</dbReference>
<dbReference type="InterPro" id="IPR019832">
    <property type="entry name" value="Mn/Fe_SOD_C"/>
</dbReference>
<dbReference type="AlphaFoldDB" id="A0A1H6KQN0"/>
<comment type="catalytic activity">
    <reaction evidence="6">
        <text>2 superoxide + 2 H(+) = H2O2 + O2</text>
        <dbReference type="Rhea" id="RHEA:20696"/>
        <dbReference type="ChEBI" id="CHEBI:15378"/>
        <dbReference type="ChEBI" id="CHEBI:15379"/>
        <dbReference type="ChEBI" id="CHEBI:16240"/>
        <dbReference type="ChEBI" id="CHEBI:18421"/>
        <dbReference type="EC" id="1.15.1.1"/>
    </reaction>
</comment>
<dbReference type="PRINTS" id="PR01703">
    <property type="entry name" value="MNSODISMTASE"/>
</dbReference>
<feature type="binding site" evidence="5">
    <location>
        <position position="216"/>
    </location>
    <ligand>
        <name>Mn(2+)</name>
        <dbReference type="ChEBI" id="CHEBI:29035"/>
    </ligand>
</feature>
<protein>
    <recommendedName>
        <fullName evidence="2 6">Superoxide dismutase</fullName>
        <ecNumber evidence="2 6">1.15.1.1</ecNumber>
    </recommendedName>
</protein>
<feature type="domain" description="Manganese/iron superoxide dismutase N-terminal" evidence="7">
    <location>
        <begin position="55"/>
        <end position="135"/>
    </location>
</feature>
<dbReference type="EC" id="1.15.1.1" evidence="2 6"/>
<gene>
    <name evidence="9" type="ORF">SAMN02927937_01244</name>
</gene>
<name>A0A1H6KQN0_9FLAO</name>
<dbReference type="InterPro" id="IPR001189">
    <property type="entry name" value="Mn/Fe_SOD"/>
</dbReference>
<dbReference type="GO" id="GO:0046872">
    <property type="term" value="F:metal ion binding"/>
    <property type="evidence" value="ECO:0007669"/>
    <property type="project" value="UniProtKB-KW"/>
</dbReference>
<dbReference type="OrthoDB" id="9803125at2"/>
<dbReference type="SUPFAM" id="SSF46609">
    <property type="entry name" value="Fe,Mn superoxide dismutase (SOD), N-terminal domain"/>
    <property type="match status" value="1"/>
</dbReference>
<evidence type="ECO:0000256" key="6">
    <source>
        <dbReference type="RuleBase" id="RU000414"/>
    </source>
</evidence>
<dbReference type="PROSITE" id="PS00088">
    <property type="entry name" value="SOD_MN"/>
    <property type="match status" value="1"/>
</dbReference>